<dbReference type="Gene3D" id="1.20.1740.10">
    <property type="entry name" value="Amino acid/polyamine transporter I"/>
    <property type="match status" value="1"/>
</dbReference>
<keyword evidence="3" id="KW-0813">Transport</keyword>
<evidence type="ECO:0000256" key="1">
    <source>
        <dbReference type="ARBA" id="ARBA00004651"/>
    </source>
</evidence>
<feature type="transmembrane region" description="Helical" evidence="9">
    <location>
        <begin position="7"/>
        <end position="27"/>
    </location>
</feature>
<feature type="transmembrane region" description="Helical" evidence="9">
    <location>
        <begin position="92"/>
        <end position="117"/>
    </location>
</feature>
<dbReference type="GO" id="GO:0005886">
    <property type="term" value="C:plasma membrane"/>
    <property type="evidence" value="ECO:0007669"/>
    <property type="project" value="UniProtKB-SubCell"/>
</dbReference>
<evidence type="ECO:0000313" key="10">
    <source>
        <dbReference type="EMBL" id="MBP1042598.1"/>
    </source>
</evidence>
<proteinExistence type="inferred from homology"/>
<evidence type="ECO:0000256" key="5">
    <source>
        <dbReference type="ARBA" id="ARBA00022692"/>
    </source>
</evidence>
<dbReference type="InterPro" id="IPR002293">
    <property type="entry name" value="AA/rel_permease1"/>
</dbReference>
<comment type="subcellular location">
    <subcellularLocation>
        <location evidence="1">Cell membrane</location>
        <topology evidence="1">Multi-pass membrane protein</topology>
    </subcellularLocation>
</comment>
<evidence type="ECO:0000256" key="7">
    <source>
        <dbReference type="ARBA" id="ARBA00022989"/>
    </source>
</evidence>
<keyword evidence="11" id="KW-1185">Reference proteome</keyword>
<evidence type="ECO:0000256" key="3">
    <source>
        <dbReference type="ARBA" id="ARBA00022448"/>
    </source>
</evidence>
<dbReference type="RefSeq" id="WP_209529920.1">
    <property type="nucleotide sequence ID" value="NZ_JAEEGA010000011.1"/>
</dbReference>
<dbReference type="GO" id="GO:0006865">
    <property type="term" value="P:amino acid transport"/>
    <property type="evidence" value="ECO:0007669"/>
    <property type="project" value="UniProtKB-KW"/>
</dbReference>
<dbReference type="InterPro" id="IPR050367">
    <property type="entry name" value="APC_superfamily"/>
</dbReference>
<evidence type="ECO:0000256" key="2">
    <source>
        <dbReference type="ARBA" id="ARBA00008220"/>
    </source>
</evidence>
<feature type="transmembrane region" description="Helical" evidence="9">
    <location>
        <begin position="278"/>
        <end position="301"/>
    </location>
</feature>
<sequence length="468" mass="51080">MESTEKKLNLVSLIGIIISAIIGAGIFNLMSDMAQTASAGATIIGWLVAGVGMGSLAFCMQNLNSKRPDLDAGIFSYAKTGFGDYMGFNSIWGYWISVILGNVAFGTLLFSAIGYFFPIFAGGQNMPSIIGASLLLWVMHLMICRGLDKASFINNLVMMAKLVPLVIFLVCVIGGFKTGIFTDDFWGTLSGNFSFGEVMSQVKGTMLITVWVFIGIEGAVVFSGRAKKRSDVGKATLLGFAAVTLIYMSVTVLSFGIMSQAELKGLDRPAMAFVLERVIGKPGAIIVNLGVIISIFGAWIANTLLAEEVAFQAAKDQLFPKFFLKENQNGMPINSLFITNFIVQLFLLSFLITDQAYTLMASLASSTVLLPYAFVALYQVKYTIQGERQPDFARNIVIGIVSTLYILWLAYASGVWYLLLTVMLFFPGTLLFAYVQRSYQTTIFLNYEKVIAGLLGVAFVICFIQLVR</sequence>
<dbReference type="GO" id="GO:0022857">
    <property type="term" value="F:transmembrane transporter activity"/>
    <property type="evidence" value="ECO:0007669"/>
    <property type="project" value="InterPro"/>
</dbReference>
<keyword evidence="4" id="KW-1003">Cell membrane</keyword>
<gene>
    <name evidence="10" type="ORF">I6N95_16400</name>
</gene>
<dbReference type="NCBIfam" id="TIGR00905">
    <property type="entry name" value="2A0302"/>
    <property type="match status" value="1"/>
</dbReference>
<dbReference type="Proteomes" id="UP000674938">
    <property type="component" value="Unassembled WGS sequence"/>
</dbReference>
<name>A0A940SXQ0_9ENTE</name>
<feature type="transmembrane region" description="Helical" evidence="9">
    <location>
        <begin position="129"/>
        <end position="147"/>
    </location>
</feature>
<keyword evidence="7 9" id="KW-1133">Transmembrane helix</keyword>
<evidence type="ECO:0000313" key="11">
    <source>
        <dbReference type="Proteomes" id="UP000674938"/>
    </source>
</evidence>
<feature type="transmembrane region" description="Helical" evidence="9">
    <location>
        <begin position="416"/>
        <end position="435"/>
    </location>
</feature>
<feature type="transmembrane region" description="Helical" evidence="9">
    <location>
        <begin position="39"/>
        <end position="59"/>
    </location>
</feature>
<evidence type="ECO:0000256" key="6">
    <source>
        <dbReference type="ARBA" id="ARBA00022970"/>
    </source>
</evidence>
<feature type="transmembrane region" description="Helical" evidence="9">
    <location>
        <begin position="392"/>
        <end position="410"/>
    </location>
</feature>
<keyword evidence="5 9" id="KW-0812">Transmembrane</keyword>
<feature type="transmembrane region" description="Helical" evidence="9">
    <location>
        <begin position="447"/>
        <end position="467"/>
    </location>
</feature>
<dbReference type="PANTHER" id="PTHR42770">
    <property type="entry name" value="AMINO ACID TRANSPORTER-RELATED"/>
    <property type="match status" value="1"/>
</dbReference>
<comment type="similarity">
    <text evidence="2">Belongs to the amino acid-polyamine-organocation (APC) superfamily. Basic amino acid/polyamine antiporter (APA) (TC 2.A.3.2) family.</text>
</comment>
<reference evidence="10" key="1">
    <citation type="submission" date="2020-12" db="EMBL/GenBank/DDBJ databases">
        <title>Vagococcus allomyrinae sp. nov. and Enterococcus lavae sp. nov., isolated from the larvae of Allomyrina dichotoma.</title>
        <authorList>
            <person name="Lee S.D."/>
        </authorList>
    </citation>
    <scope>NUCLEOTIDE SEQUENCE</scope>
    <source>
        <strain evidence="10">BWB3-3</strain>
    </source>
</reference>
<feature type="transmembrane region" description="Helical" evidence="9">
    <location>
        <begin position="333"/>
        <end position="353"/>
    </location>
</feature>
<feature type="transmembrane region" description="Helical" evidence="9">
    <location>
        <begin position="202"/>
        <end position="223"/>
    </location>
</feature>
<keyword evidence="6" id="KW-0029">Amino-acid transport</keyword>
<protein>
    <submittedName>
        <fullName evidence="10">Amino acid permease</fullName>
    </submittedName>
</protein>
<keyword evidence="8 9" id="KW-0472">Membrane</keyword>
<dbReference type="PIRSF" id="PIRSF006060">
    <property type="entry name" value="AA_transporter"/>
    <property type="match status" value="1"/>
</dbReference>
<evidence type="ECO:0000256" key="9">
    <source>
        <dbReference type="SAM" id="Phobius"/>
    </source>
</evidence>
<dbReference type="EMBL" id="JAEEGA010000011">
    <property type="protein sequence ID" value="MBP1042598.1"/>
    <property type="molecule type" value="Genomic_DNA"/>
</dbReference>
<feature type="transmembrane region" description="Helical" evidence="9">
    <location>
        <begin position="235"/>
        <end position="258"/>
    </location>
</feature>
<dbReference type="Pfam" id="PF13520">
    <property type="entry name" value="AA_permease_2"/>
    <property type="match status" value="1"/>
</dbReference>
<organism evidence="10 11">
    <name type="scientific">Vagococcus allomyrinae</name>
    <dbReference type="NCBI Taxonomy" id="2794353"/>
    <lineage>
        <taxon>Bacteria</taxon>
        <taxon>Bacillati</taxon>
        <taxon>Bacillota</taxon>
        <taxon>Bacilli</taxon>
        <taxon>Lactobacillales</taxon>
        <taxon>Enterococcaceae</taxon>
        <taxon>Vagococcus</taxon>
    </lineage>
</organism>
<feature type="transmembrane region" description="Helical" evidence="9">
    <location>
        <begin position="359"/>
        <end position="380"/>
    </location>
</feature>
<evidence type="ECO:0000256" key="8">
    <source>
        <dbReference type="ARBA" id="ARBA00023136"/>
    </source>
</evidence>
<dbReference type="AlphaFoldDB" id="A0A940SXQ0"/>
<dbReference type="InterPro" id="IPR004754">
    <property type="entry name" value="Amino_acid_antiprt"/>
</dbReference>
<dbReference type="PANTHER" id="PTHR42770:SF4">
    <property type="entry name" value="ARGININE_ORNITHINE ANTIPORTER-RELATED"/>
    <property type="match status" value="1"/>
</dbReference>
<comment type="caution">
    <text evidence="10">The sequence shown here is derived from an EMBL/GenBank/DDBJ whole genome shotgun (WGS) entry which is preliminary data.</text>
</comment>
<feature type="transmembrane region" description="Helical" evidence="9">
    <location>
        <begin position="159"/>
        <end position="182"/>
    </location>
</feature>
<accession>A0A940SXQ0</accession>
<evidence type="ECO:0000256" key="4">
    <source>
        <dbReference type="ARBA" id="ARBA00022475"/>
    </source>
</evidence>